<comment type="caution">
    <text evidence="3">The sequence shown here is derived from an EMBL/GenBank/DDBJ whole genome shotgun (WGS) entry which is preliminary data.</text>
</comment>
<protein>
    <recommendedName>
        <fullName evidence="2">Small EDRK-rich factor-like N-terminal domain-containing protein</fullName>
    </recommendedName>
</protein>
<evidence type="ECO:0000313" key="3">
    <source>
        <dbReference type="EMBL" id="GMN34959.1"/>
    </source>
</evidence>
<gene>
    <name evidence="3" type="ORF">TIFTF001_005015</name>
</gene>
<dbReference type="SUPFAM" id="SSF118359">
    <property type="entry name" value="Expressed protein At2g23090/F21P24.15"/>
    <property type="match status" value="1"/>
</dbReference>
<organism evidence="3 4">
    <name type="scientific">Ficus carica</name>
    <name type="common">Common fig</name>
    <dbReference type="NCBI Taxonomy" id="3494"/>
    <lineage>
        <taxon>Eukaryota</taxon>
        <taxon>Viridiplantae</taxon>
        <taxon>Streptophyta</taxon>
        <taxon>Embryophyta</taxon>
        <taxon>Tracheophyta</taxon>
        <taxon>Spermatophyta</taxon>
        <taxon>Magnoliopsida</taxon>
        <taxon>eudicotyledons</taxon>
        <taxon>Gunneridae</taxon>
        <taxon>Pentapetalae</taxon>
        <taxon>rosids</taxon>
        <taxon>fabids</taxon>
        <taxon>Rosales</taxon>
        <taxon>Moraceae</taxon>
        <taxon>Ficeae</taxon>
        <taxon>Ficus</taxon>
    </lineage>
</organism>
<dbReference type="Proteomes" id="UP001187192">
    <property type="component" value="Unassembled WGS sequence"/>
</dbReference>
<proteinExistence type="predicted"/>
<keyword evidence="4" id="KW-1185">Reference proteome</keyword>
<reference evidence="3" key="1">
    <citation type="submission" date="2023-07" db="EMBL/GenBank/DDBJ databases">
        <title>draft genome sequence of fig (Ficus carica).</title>
        <authorList>
            <person name="Takahashi T."/>
            <person name="Nishimura K."/>
        </authorList>
    </citation>
    <scope>NUCLEOTIDE SEQUENCE</scope>
</reference>
<dbReference type="InterPro" id="IPR007513">
    <property type="entry name" value="SERF-like_N"/>
</dbReference>
<dbReference type="AlphaFoldDB" id="A0AA88DE01"/>
<accession>A0AA88DE01</accession>
<dbReference type="PANTHER" id="PTHR33788:SF1">
    <property type="entry name" value="ZINC-BINDING PROTEIN"/>
    <property type="match status" value="1"/>
</dbReference>
<dbReference type="InterPro" id="IPR026939">
    <property type="entry name" value="ZNF706/At2g23090_sf"/>
</dbReference>
<evidence type="ECO:0000313" key="4">
    <source>
        <dbReference type="Proteomes" id="UP001187192"/>
    </source>
</evidence>
<dbReference type="PANTHER" id="PTHR33788">
    <property type="entry name" value="OS07G0114300 PROTEIN"/>
    <property type="match status" value="1"/>
</dbReference>
<dbReference type="EMBL" id="BTGU01000005">
    <property type="protein sequence ID" value="GMN34959.1"/>
    <property type="molecule type" value="Genomic_DNA"/>
</dbReference>
<name>A0AA88DE01_FICCA</name>
<feature type="compositionally biased region" description="Basic and acidic residues" evidence="1">
    <location>
        <begin position="11"/>
        <end position="21"/>
    </location>
</feature>
<evidence type="ECO:0000256" key="1">
    <source>
        <dbReference type="SAM" id="MobiDB-lite"/>
    </source>
</evidence>
<dbReference type="Pfam" id="PF04419">
    <property type="entry name" value="SERF-like_N"/>
    <property type="match status" value="1"/>
</dbReference>
<sequence>MGGGNGQKSKTARERNMEKLKAASKGSQLESNKKAMTIQVGNARYACKHSSARLRRKGARGHGDVSEASYFPSYSLAYVWKFLFDVFANSLPI</sequence>
<feature type="domain" description="Small EDRK-rich factor-like N-terminal" evidence="2">
    <location>
        <begin position="3"/>
        <end position="36"/>
    </location>
</feature>
<evidence type="ECO:0000259" key="2">
    <source>
        <dbReference type="Pfam" id="PF04419"/>
    </source>
</evidence>
<dbReference type="Gene3D" id="4.10.1050.10">
    <property type="entry name" value="At2g23090-like"/>
    <property type="match status" value="1"/>
</dbReference>
<feature type="region of interest" description="Disordered" evidence="1">
    <location>
        <begin position="1"/>
        <end position="33"/>
    </location>
</feature>
<dbReference type="InterPro" id="IPR039713">
    <property type="entry name" value="At2g23090-like"/>
</dbReference>